<proteinExistence type="predicted"/>
<sequence>MSDIDVSFGPDVVHCVSGVNQNLGMGSIIFPYDPLRGKGRYEEFDRYIRE</sequence>
<dbReference type="KEGG" id="cmar:IMCC12053_1609"/>
<dbReference type="AlphaFoldDB" id="A0A0P0ABX1"/>
<protein>
    <submittedName>
        <fullName evidence="1">Uncharacterized protein</fullName>
    </submittedName>
</protein>
<reference evidence="1 2" key="1">
    <citation type="submission" date="2015-05" db="EMBL/GenBank/DDBJ databases">
        <authorList>
            <person name="Wang D.B."/>
            <person name="Wang M."/>
        </authorList>
    </citation>
    <scope>NUCLEOTIDE SEQUENCE [LARGE SCALE GENOMIC DNA]</scope>
    <source>
        <strain evidence="1 2">IMCC 12053</strain>
    </source>
</reference>
<evidence type="ECO:0000313" key="2">
    <source>
        <dbReference type="Proteomes" id="UP000064920"/>
    </source>
</evidence>
<evidence type="ECO:0000313" key="1">
    <source>
        <dbReference type="EMBL" id="ALI55556.1"/>
    </source>
</evidence>
<accession>A0A0P0ABX1</accession>
<name>A0A0P0ABX1_9RHOB</name>
<organism evidence="1 2">
    <name type="scientific">Celeribacter marinus</name>
    <dbReference type="NCBI Taxonomy" id="1397108"/>
    <lineage>
        <taxon>Bacteria</taxon>
        <taxon>Pseudomonadati</taxon>
        <taxon>Pseudomonadota</taxon>
        <taxon>Alphaproteobacteria</taxon>
        <taxon>Rhodobacterales</taxon>
        <taxon>Roseobacteraceae</taxon>
        <taxon>Celeribacter</taxon>
    </lineage>
</organism>
<keyword evidence="2" id="KW-1185">Reference proteome</keyword>
<gene>
    <name evidence="1" type="ORF">IMCC12053_1609</name>
</gene>
<dbReference type="EMBL" id="CP012023">
    <property type="protein sequence ID" value="ALI55556.1"/>
    <property type="molecule type" value="Genomic_DNA"/>
</dbReference>
<dbReference type="Proteomes" id="UP000064920">
    <property type="component" value="Chromosome"/>
</dbReference>